<evidence type="ECO:0000313" key="3">
    <source>
        <dbReference type="Proteomes" id="UP001556367"/>
    </source>
</evidence>
<dbReference type="EMBL" id="JASNQZ010000003">
    <property type="protein sequence ID" value="KAL0959370.1"/>
    <property type="molecule type" value="Genomic_DNA"/>
</dbReference>
<feature type="compositionally biased region" description="Low complexity" evidence="1">
    <location>
        <begin position="271"/>
        <end position="288"/>
    </location>
</feature>
<evidence type="ECO:0008006" key="4">
    <source>
        <dbReference type="Google" id="ProtNLM"/>
    </source>
</evidence>
<proteinExistence type="predicted"/>
<comment type="caution">
    <text evidence="2">The sequence shown here is derived from an EMBL/GenBank/DDBJ whole genome shotgun (WGS) entry which is preliminary data.</text>
</comment>
<feature type="region of interest" description="Disordered" evidence="1">
    <location>
        <begin position="181"/>
        <end position="320"/>
    </location>
</feature>
<evidence type="ECO:0000256" key="1">
    <source>
        <dbReference type="SAM" id="MobiDB-lite"/>
    </source>
</evidence>
<feature type="compositionally biased region" description="Polar residues" evidence="1">
    <location>
        <begin position="37"/>
        <end position="57"/>
    </location>
</feature>
<feature type="compositionally biased region" description="Polar residues" evidence="1">
    <location>
        <begin position="123"/>
        <end position="135"/>
    </location>
</feature>
<gene>
    <name evidence="2" type="ORF">HGRIS_014623</name>
</gene>
<organism evidence="2 3">
    <name type="scientific">Hohenbuehelia grisea</name>
    <dbReference type="NCBI Taxonomy" id="104357"/>
    <lineage>
        <taxon>Eukaryota</taxon>
        <taxon>Fungi</taxon>
        <taxon>Dikarya</taxon>
        <taxon>Basidiomycota</taxon>
        <taxon>Agaricomycotina</taxon>
        <taxon>Agaricomycetes</taxon>
        <taxon>Agaricomycetidae</taxon>
        <taxon>Agaricales</taxon>
        <taxon>Pleurotineae</taxon>
        <taxon>Pleurotaceae</taxon>
        <taxon>Hohenbuehelia</taxon>
    </lineage>
</organism>
<name>A0ABR3JVF9_9AGAR</name>
<dbReference type="Proteomes" id="UP001556367">
    <property type="component" value="Unassembled WGS sequence"/>
</dbReference>
<feature type="compositionally biased region" description="Polar residues" evidence="1">
    <location>
        <begin position="304"/>
        <end position="313"/>
    </location>
</feature>
<keyword evidence="3" id="KW-1185">Reference proteome</keyword>
<feature type="compositionally biased region" description="Polar residues" evidence="1">
    <location>
        <begin position="208"/>
        <end position="221"/>
    </location>
</feature>
<feature type="compositionally biased region" description="Basic and acidic residues" evidence="1">
    <location>
        <begin position="109"/>
        <end position="118"/>
    </location>
</feature>
<feature type="compositionally biased region" description="Basic residues" evidence="1">
    <location>
        <begin position="289"/>
        <end position="299"/>
    </location>
</feature>
<evidence type="ECO:0000313" key="2">
    <source>
        <dbReference type="EMBL" id="KAL0959370.1"/>
    </source>
</evidence>
<accession>A0ABR3JVF9</accession>
<reference evidence="3" key="1">
    <citation type="submission" date="2024-06" db="EMBL/GenBank/DDBJ databases">
        <title>Multi-omics analyses provide insights into the biosynthesis of the anticancer antibiotic pleurotin in Hohenbuehelia grisea.</title>
        <authorList>
            <person name="Weaver J.A."/>
            <person name="Alberti F."/>
        </authorList>
    </citation>
    <scope>NUCLEOTIDE SEQUENCE [LARGE SCALE GENOMIC DNA]</scope>
    <source>
        <strain evidence="3">T-177</strain>
    </source>
</reference>
<feature type="region of interest" description="Disordered" evidence="1">
    <location>
        <begin position="109"/>
        <end position="135"/>
    </location>
</feature>
<sequence length="460" mass="51016">MYQQAVPVLSTLDYTPRHRAVHSTGSSSGPSYAAPVTNPSRFEYSSRSPQAVLQDSNGRADRKPTQSSGATREDALILLAIKGVRFPYDDLVERSPILALPISNVRGERDADDAHELPANDLHSYSYSPRSTARTSPSVTLTASAFGTSSSPPFAAPTFAYQPHPQIPRMSVPIVDEAMPFSPPTFTSPPRSQSPLLDTPIVDDTPCQFPSGSGHPSQEASTVEDMPLLAHEPALASSPVEPSRTVRRSGRARKPTDRYQPYSAPAKAHATRSTSHTTTEQSADPSASARHRRSARKRSSQSSTNVPLVQNDSLPWPRFPAYKPRSRQTITDTLKTMWKQYRPQVVDYVKAHCEDTVPRSELLPFQNQDTRKPREPDMKDDFLNRPVPCGYPGSGCPWRHPSASERDRHHNDRHSPFPTVYRCPQLSCQFLATQHPNLTAHFKQHFIEHGERELATPPGP</sequence>
<protein>
    <recommendedName>
        <fullName evidence="4">C2H2-type domain-containing protein</fullName>
    </recommendedName>
</protein>
<feature type="region of interest" description="Disordered" evidence="1">
    <location>
        <begin position="19"/>
        <end position="70"/>
    </location>
</feature>